<gene>
    <name evidence="1" type="ORF">SAMN04488522_103243</name>
</gene>
<dbReference type="RefSeq" id="WP_073232060.1">
    <property type="nucleotide sequence ID" value="NZ_FQUQ01000003.1"/>
</dbReference>
<keyword evidence="2" id="KW-1185">Reference proteome</keyword>
<protein>
    <recommendedName>
        <fullName evidence="3">DUF4302 domain-containing protein</fullName>
    </recommendedName>
</protein>
<evidence type="ECO:0000313" key="1">
    <source>
        <dbReference type="EMBL" id="SHF66663.1"/>
    </source>
</evidence>
<sequence length="429" mass="47273">MKKYIYGLLILGSFAGCSKSEFESKLGNPDERLSEQAKVYQTQLAGAQYGWKAFLATKGQEVYTFTLKFDEKNRVTMISDVTGQAATPATSSYRLKSMQQPTLLFDTYSYIHIPVDPDPGTNGGTAGEGRSSDFEFIFKSASADTIKMEGTFNNSELLLVRLKTQEEADQVLPAVNSLVENLNKIKTYFKRLSYNGAEYEASIDAAAKSFTVTSITAGVKTSETSLFYIDGPKMIFFKPLKIGNTAITNVQDLVYEPTTGAINGSSGGKPLIFKEAIAPLEYDKTAADRFAANVDRQWRSSGGFTKDGVPDYLGLRSIPGYRNIIYWMNTSALGAPNRDLFGIVRTQIDYYSTYALPKPEINNGIMKYVQITGVAGAGSAPYNAEPIKTKVTTFINNFKIPQGFYVIQARDGVFDLVSAADARLWIQFQ</sequence>
<proteinExistence type="predicted"/>
<dbReference type="PROSITE" id="PS51257">
    <property type="entry name" value="PROKAR_LIPOPROTEIN"/>
    <property type="match status" value="1"/>
</dbReference>
<evidence type="ECO:0000313" key="2">
    <source>
        <dbReference type="Proteomes" id="UP000184287"/>
    </source>
</evidence>
<dbReference type="Proteomes" id="UP000184287">
    <property type="component" value="Unassembled WGS sequence"/>
</dbReference>
<dbReference type="OrthoDB" id="707849at2"/>
<dbReference type="AlphaFoldDB" id="A0A1M5DI38"/>
<name>A0A1M5DI38_9SPHI</name>
<accession>A0A1M5DI38</accession>
<dbReference type="Pfam" id="PF14135">
    <property type="entry name" value="DUF4302"/>
    <property type="match status" value="1"/>
</dbReference>
<evidence type="ECO:0008006" key="3">
    <source>
        <dbReference type="Google" id="ProtNLM"/>
    </source>
</evidence>
<dbReference type="InterPro" id="IPR025396">
    <property type="entry name" value="DUF4302"/>
</dbReference>
<dbReference type="EMBL" id="FQUQ01000003">
    <property type="protein sequence ID" value="SHF66663.1"/>
    <property type="molecule type" value="Genomic_DNA"/>
</dbReference>
<reference evidence="2" key="1">
    <citation type="submission" date="2016-11" db="EMBL/GenBank/DDBJ databases">
        <authorList>
            <person name="Varghese N."/>
            <person name="Submissions S."/>
        </authorList>
    </citation>
    <scope>NUCLEOTIDE SEQUENCE [LARGE SCALE GENOMIC DNA]</scope>
    <source>
        <strain evidence="2">DSM 16990</strain>
    </source>
</reference>
<organism evidence="1 2">
    <name type="scientific">Pedobacter caeni</name>
    <dbReference type="NCBI Taxonomy" id="288992"/>
    <lineage>
        <taxon>Bacteria</taxon>
        <taxon>Pseudomonadati</taxon>
        <taxon>Bacteroidota</taxon>
        <taxon>Sphingobacteriia</taxon>
        <taxon>Sphingobacteriales</taxon>
        <taxon>Sphingobacteriaceae</taxon>
        <taxon>Pedobacter</taxon>
    </lineage>
</organism>
<dbReference type="STRING" id="288992.SAMN04488522_103243"/>